<dbReference type="AlphaFoldDB" id="C9MZZ9"/>
<dbReference type="SUPFAM" id="SSF53850">
    <property type="entry name" value="Periplasmic binding protein-like II"/>
    <property type="match status" value="1"/>
</dbReference>
<dbReference type="Proteomes" id="UP000006233">
    <property type="component" value="Unassembled WGS sequence"/>
</dbReference>
<name>C9MZZ9_9FUSO</name>
<sequence>MQITNAIIRQIYLYYLGGIMRKNILRSLLLLAILLFAVSCGKKNDTIKIVFLPNETNDSLKKSREEFARVVQEATGKKVEIVTTTDYNITVENIVSGQSQIAYIGAEAYLNARQRTKDIEAVLTNAGESGTLEDARYYSFIAVRAEDANQYRSGDGFDLKKLKGKSMGFVTNSSTSGFKIPANFIVKEFGLKNTDEVLGNKVFSKVMFGNSHPGAQVLLFKGDVDVATFAIPKSFTIYELTAGKDFNSGATYKVKKGAVAPFGDYAGKSFTVIKSIPVYNGPIVFNTKTLAKEDQEKIKKALLAKSTTDNPHIFSDKKSKVRGLFLKENPNVGFVETNTAWYEGMKNIK</sequence>
<comment type="caution">
    <text evidence="1">The sequence shown here is derived from an EMBL/GenBank/DDBJ whole genome shotgun (WGS) entry which is preliminary data.</text>
</comment>
<evidence type="ECO:0000313" key="1">
    <source>
        <dbReference type="EMBL" id="EEX73976.1"/>
    </source>
</evidence>
<dbReference type="eggNOG" id="COG3221">
    <property type="taxonomic scope" value="Bacteria"/>
</dbReference>
<dbReference type="STRING" id="634994.GCWU000323_02119"/>
<dbReference type="PANTHER" id="PTHR35841:SF1">
    <property type="entry name" value="PHOSPHONATES-BINDING PERIPLASMIC PROTEIN"/>
    <property type="match status" value="1"/>
</dbReference>
<dbReference type="PANTHER" id="PTHR35841">
    <property type="entry name" value="PHOSPHONATES-BINDING PERIPLASMIC PROTEIN"/>
    <property type="match status" value="1"/>
</dbReference>
<reference evidence="1 2" key="1">
    <citation type="submission" date="2009-09" db="EMBL/GenBank/DDBJ databases">
        <authorList>
            <person name="Weinstock G."/>
            <person name="Sodergren E."/>
            <person name="Clifton S."/>
            <person name="Fulton L."/>
            <person name="Fulton B."/>
            <person name="Courtney L."/>
            <person name="Fronick C."/>
            <person name="Harrison M."/>
            <person name="Strong C."/>
            <person name="Farmer C."/>
            <person name="Delahaunty K."/>
            <person name="Markovic C."/>
            <person name="Hall O."/>
            <person name="Minx P."/>
            <person name="Tomlinson C."/>
            <person name="Mitreva M."/>
            <person name="Nelson J."/>
            <person name="Hou S."/>
            <person name="Wollam A."/>
            <person name="Pepin K.H."/>
            <person name="Johnson M."/>
            <person name="Bhonagiri V."/>
            <person name="Nash W.E."/>
            <person name="Warren W."/>
            <person name="Chinwalla A."/>
            <person name="Mardis E.R."/>
            <person name="Wilson R.K."/>
        </authorList>
    </citation>
    <scope>NUCLEOTIDE SEQUENCE [LARGE SCALE GENOMIC DNA]</scope>
    <source>
        <strain evidence="1 2">F0254</strain>
    </source>
</reference>
<proteinExistence type="predicted"/>
<dbReference type="EMBL" id="ACVB02000024">
    <property type="protein sequence ID" value="EEX73976.1"/>
    <property type="molecule type" value="Genomic_DNA"/>
</dbReference>
<evidence type="ECO:0000313" key="2">
    <source>
        <dbReference type="Proteomes" id="UP000006233"/>
    </source>
</evidence>
<dbReference type="HOGENOM" id="CLU_810724_0_0_0"/>
<accession>C9MZZ9</accession>
<protein>
    <submittedName>
        <fullName evidence="1">Phosphate/phosphite/phosphonate ABC transporter, periplasmic binding protein</fullName>
    </submittedName>
</protein>
<gene>
    <name evidence="1" type="primary">phnD</name>
    <name evidence="1" type="ORF">GCWU000323_02119</name>
</gene>
<dbReference type="Gene3D" id="3.40.190.10">
    <property type="entry name" value="Periplasmic binding protein-like II"/>
    <property type="match status" value="2"/>
</dbReference>
<dbReference type="Pfam" id="PF12974">
    <property type="entry name" value="Phosphonate-bd"/>
    <property type="match status" value="1"/>
</dbReference>
<organism evidence="1 2">
    <name type="scientific">Leptotrichia hofstadii F0254</name>
    <dbReference type="NCBI Taxonomy" id="634994"/>
    <lineage>
        <taxon>Bacteria</taxon>
        <taxon>Fusobacteriati</taxon>
        <taxon>Fusobacteriota</taxon>
        <taxon>Fusobacteriia</taxon>
        <taxon>Fusobacteriales</taxon>
        <taxon>Leptotrichiaceae</taxon>
        <taxon>Leptotrichia</taxon>
    </lineage>
</organism>